<gene>
    <name evidence="2" type="ORF">BcabD6B2_41120</name>
</gene>
<keyword evidence="3" id="KW-1185">Reference proteome</keyword>
<dbReference type="RefSeq" id="XP_067716746.1">
    <property type="nucleotide sequence ID" value="XM_067860645.1"/>
</dbReference>
<reference evidence="2 3" key="1">
    <citation type="submission" date="2021-06" db="EMBL/GenBank/DDBJ databases">
        <title>Genome sequence of Babesia caballi.</title>
        <authorList>
            <person name="Yamagishi J."/>
            <person name="Kidaka T."/>
            <person name="Ochi A."/>
        </authorList>
    </citation>
    <scope>NUCLEOTIDE SEQUENCE [LARGE SCALE GENOMIC DNA]</scope>
    <source>
        <strain evidence="2">USDA-D6B2</strain>
    </source>
</reference>
<proteinExistence type="predicted"/>
<name>A0AAV4LYI6_BABCB</name>
<evidence type="ECO:0000313" key="3">
    <source>
        <dbReference type="Proteomes" id="UP001497744"/>
    </source>
</evidence>
<evidence type="ECO:0000256" key="1">
    <source>
        <dbReference type="SAM" id="Phobius"/>
    </source>
</evidence>
<dbReference type="Proteomes" id="UP001497744">
    <property type="component" value="Unassembled WGS sequence"/>
</dbReference>
<sequence length="377" mass="41988">MPMGFESHLRDGKSFHGGHISLTLKPFCGSSNTPLRQLCGALTCLSKRAPRSLGDLFGFYWQVTEQLFNDVKTKDSDPTPHLSSAITTLLSKLAAVKSGLLYESIIHNVKAIGSHFFGLSWHCHRKKSWQTVKRSGANGYCKDHENPNKARDLMSLYNSECTQSNATCGKYLEPLGISSGATFANNFAFTYLSWAAYLTDELYESLQGLLETLNAHTCKGCKHSCSHSSTSHCSCPSVVDCADVLPLLFSNGFNFHNAFWLKGMKKERNSYTQTAQTKRQCSAFATQLQSVINGEPLTKLLASIDDFLFLFRYYFLSNLSGFWTIYTGLILYTFFFLLDTLHLRSHLKLTASHVVPPLALLTSGHPVPVTKLTYIGQ</sequence>
<dbReference type="EMBL" id="BPLF01000003">
    <property type="protein sequence ID" value="GIX64677.1"/>
    <property type="molecule type" value="Genomic_DNA"/>
</dbReference>
<comment type="caution">
    <text evidence="2">The sequence shown here is derived from an EMBL/GenBank/DDBJ whole genome shotgun (WGS) entry which is preliminary data.</text>
</comment>
<protein>
    <submittedName>
        <fullName evidence="2">Extracellular matrix-binding ebh</fullName>
    </submittedName>
</protein>
<evidence type="ECO:0000313" key="2">
    <source>
        <dbReference type="EMBL" id="GIX64677.1"/>
    </source>
</evidence>
<organism evidence="2 3">
    <name type="scientific">Babesia caballi</name>
    <dbReference type="NCBI Taxonomy" id="5871"/>
    <lineage>
        <taxon>Eukaryota</taxon>
        <taxon>Sar</taxon>
        <taxon>Alveolata</taxon>
        <taxon>Apicomplexa</taxon>
        <taxon>Aconoidasida</taxon>
        <taxon>Piroplasmida</taxon>
        <taxon>Babesiidae</taxon>
        <taxon>Babesia</taxon>
    </lineage>
</organism>
<keyword evidence="1" id="KW-1133">Transmembrane helix</keyword>
<keyword evidence="1" id="KW-0472">Membrane</keyword>
<dbReference type="GeneID" id="94196158"/>
<feature type="transmembrane region" description="Helical" evidence="1">
    <location>
        <begin position="313"/>
        <end position="338"/>
    </location>
</feature>
<dbReference type="AlphaFoldDB" id="A0AAV4LYI6"/>
<keyword evidence="1" id="KW-0812">Transmembrane</keyword>
<accession>A0AAV4LYI6</accession>